<feature type="transmembrane region" description="Helical" evidence="5">
    <location>
        <begin position="94"/>
        <end position="118"/>
    </location>
</feature>
<dbReference type="SUPFAM" id="SSF109604">
    <property type="entry name" value="HD-domain/PDEase-like"/>
    <property type="match status" value="1"/>
</dbReference>
<dbReference type="CDD" id="cd00077">
    <property type="entry name" value="HDc"/>
    <property type="match status" value="1"/>
</dbReference>
<sequence>MGLDGTPSLTIRRSLTLGLLIAGYTGYYACRSNLSVAQTMIIQDLGAAGVSAEAAKLGLGAAISLGILAYALGKPFAGPLADFFGGRAGFLGGMAGSIACTVAFAMSGTLPAFTAIWAGNRLVQSFGWAGAIKVVSRWFPPSRYGTAMGLLSLSFLFGDAAARLAMGRLIDLGFGWRGIFLASAGILSGLLVINGLWLRESPAELGLPEPDAGDASVYGKGGDRPRASGLRKLLVPLLRSPSFWLVCGLSLGLTLLRESFNAWSPTYFAESLGLSRADAARASSLFPLFGGISVLLAGYLGDRLGRAGRGAVILAGLSLAGLGLLALGMGDFGRSQRIPIALVAAVAFCLLGPYSYLAGAISLDLGGKHGGATASGFVDAAGYLGGALAGWGLARTSIDFGWRGVFLALAVVAWASAAVAMIYLLAQRRAELRTEDTAVDMNHEMPSLYERIERIFTDRGDSAYFGEDVTQSEHALQSAHLAEREGASAELIVAALLHDIGHLVAGHDEDLADRGIDGRHEETGPAWLSEAFGLSVIEPIRLHVAAKRYLCAVDPAYAGSLSEASRQSLTLQGGPFDAEGVAEFEANPHHRDAIRLRRWDDTAKVPGLDVPGLSHYRGIIESAVGAGAR</sequence>
<dbReference type="Gene3D" id="1.20.1250.20">
    <property type="entry name" value="MFS general substrate transporter like domains"/>
    <property type="match status" value="2"/>
</dbReference>
<keyword evidence="8" id="KW-1185">Reference proteome</keyword>
<evidence type="ECO:0000259" key="6">
    <source>
        <dbReference type="PROSITE" id="PS50850"/>
    </source>
</evidence>
<keyword evidence="3 5" id="KW-1133">Transmembrane helix</keyword>
<evidence type="ECO:0000256" key="1">
    <source>
        <dbReference type="ARBA" id="ARBA00004127"/>
    </source>
</evidence>
<accession>A0A5B9W996</accession>
<keyword evidence="2 5" id="KW-0812">Transmembrane</keyword>
<feature type="transmembrane region" description="Helical" evidence="5">
    <location>
        <begin position="178"/>
        <end position="198"/>
    </location>
</feature>
<dbReference type="PANTHER" id="PTHR43826:SF8">
    <property type="entry name" value="MAJOR FACILITATOR SUPERFAMILY (MFS) PROFILE DOMAIN-CONTAINING PROTEIN"/>
    <property type="match status" value="1"/>
</dbReference>
<dbReference type="InterPro" id="IPR020846">
    <property type="entry name" value="MFS_dom"/>
</dbReference>
<feature type="transmembrane region" description="Helical" evidence="5">
    <location>
        <begin position="340"/>
        <end position="361"/>
    </location>
</feature>
<evidence type="ECO:0000256" key="2">
    <source>
        <dbReference type="ARBA" id="ARBA00022692"/>
    </source>
</evidence>
<dbReference type="InterPro" id="IPR017670">
    <property type="entry name" value="Phosphonate_degrad-assoc"/>
</dbReference>
<feature type="transmembrane region" description="Helical" evidence="5">
    <location>
        <begin position="307"/>
        <end position="328"/>
    </location>
</feature>
<organism evidence="7 8">
    <name type="scientific">Aquisphaera giovannonii</name>
    <dbReference type="NCBI Taxonomy" id="406548"/>
    <lineage>
        <taxon>Bacteria</taxon>
        <taxon>Pseudomonadati</taxon>
        <taxon>Planctomycetota</taxon>
        <taxon>Planctomycetia</taxon>
        <taxon>Isosphaerales</taxon>
        <taxon>Isosphaeraceae</taxon>
        <taxon>Aquisphaera</taxon>
    </lineage>
</organism>
<dbReference type="GO" id="GO:0035435">
    <property type="term" value="P:phosphate ion transmembrane transport"/>
    <property type="evidence" value="ECO:0007669"/>
    <property type="project" value="TreeGrafter"/>
</dbReference>
<proteinExistence type="predicted"/>
<dbReference type="KEGG" id="agv:OJF2_57430"/>
<dbReference type="InterPro" id="IPR006674">
    <property type="entry name" value="HD_domain"/>
</dbReference>
<evidence type="ECO:0000256" key="3">
    <source>
        <dbReference type="ARBA" id="ARBA00022989"/>
    </source>
</evidence>
<dbReference type="AlphaFoldDB" id="A0A5B9W996"/>
<dbReference type="Proteomes" id="UP000324233">
    <property type="component" value="Chromosome"/>
</dbReference>
<dbReference type="InterPro" id="IPR003607">
    <property type="entry name" value="HD/PDEase_dom"/>
</dbReference>
<keyword evidence="4 5" id="KW-0472">Membrane</keyword>
<feature type="domain" description="Major facilitator superfamily (MFS) profile" evidence="6">
    <location>
        <begin position="11"/>
        <end position="428"/>
    </location>
</feature>
<dbReference type="Pfam" id="PF07690">
    <property type="entry name" value="MFS_1"/>
    <property type="match status" value="1"/>
</dbReference>
<dbReference type="SUPFAM" id="SSF103473">
    <property type="entry name" value="MFS general substrate transporter"/>
    <property type="match status" value="1"/>
</dbReference>
<evidence type="ECO:0000313" key="7">
    <source>
        <dbReference type="EMBL" id="QEH37156.1"/>
    </source>
</evidence>
<gene>
    <name evidence="7" type="primary">uhpC</name>
    <name evidence="7" type="ORF">OJF2_57430</name>
</gene>
<dbReference type="InterPro" id="IPR036259">
    <property type="entry name" value="MFS_trans_sf"/>
</dbReference>
<dbReference type="PROSITE" id="PS50850">
    <property type="entry name" value="MFS"/>
    <property type="match status" value="1"/>
</dbReference>
<dbReference type="InterPro" id="IPR051337">
    <property type="entry name" value="OPA_Antiporter"/>
</dbReference>
<dbReference type="InterPro" id="IPR011701">
    <property type="entry name" value="MFS"/>
</dbReference>
<dbReference type="NCBIfam" id="TIGR03276">
    <property type="entry name" value="Phn-HD"/>
    <property type="match status" value="1"/>
</dbReference>
<feature type="transmembrane region" description="Helical" evidence="5">
    <location>
        <begin position="144"/>
        <end position="166"/>
    </location>
</feature>
<dbReference type="GO" id="GO:0012505">
    <property type="term" value="C:endomembrane system"/>
    <property type="evidence" value="ECO:0007669"/>
    <property type="project" value="UniProtKB-SubCell"/>
</dbReference>
<reference evidence="7 8" key="1">
    <citation type="submission" date="2019-08" db="EMBL/GenBank/DDBJ databases">
        <title>Deep-cultivation of Planctomycetes and their phenomic and genomic characterization uncovers novel biology.</title>
        <authorList>
            <person name="Wiegand S."/>
            <person name="Jogler M."/>
            <person name="Boedeker C."/>
            <person name="Pinto D."/>
            <person name="Vollmers J."/>
            <person name="Rivas-Marin E."/>
            <person name="Kohn T."/>
            <person name="Peeters S.H."/>
            <person name="Heuer A."/>
            <person name="Rast P."/>
            <person name="Oberbeckmann S."/>
            <person name="Bunk B."/>
            <person name="Jeske O."/>
            <person name="Meyerdierks A."/>
            <person name="Storesund J.E."/>
            <person name="Kallscheuer N."/>
            <person name="Luecker S."/>
            <person name="Lage O.M."/>
            <person name="Pohl T."/>
            <person name="Merkel B.J."/>
            <person name="Hornburger P."/>
            <person name="Mueller R.-W."/>
            <person name="Bruemmer F."/>
            <person name="Labrenz M."/>
            <person name="Spormann A.M."/>
            <person name="Op den Camp H."/>
            <person name="Overmann J."/>
            <person name="Amann R."/>
            <person name="Jetten M.S.M."/>
            <person name="Mascher T."/>
            <person name="Medema M.H."/>
            <person name="Devos D.P."/>
            <person name="Kaster A.-K."/>
            <person name="Ovreas L."/>
            <person name="Rohde M."/>
            <person name="Galperin M.Y."/>
            <person name="Jogler C."/>
        </authorList>
    </citation>
    <scope>NUCLEOTIDE SEQUENCE [LARGE SCALE GENOMIC DNA]</scope>
    <source>
        <strain evidence="7 8">OJF2</strain>
    </source>
</reference>
<evidence type="ECO:0000256" key="5">
    <source>
        <dbReference type="SAM" id="Phobius"/>
    </source>
</evidence>
<feature type="transmembrane region" description="Helical" evidence="5">
    <location>
        <begin position="373"/>
        <end position="393"/>
    </location>
</feature>
<feature type="transmembrane region" description="Helical" evidence="5">
    <location>
        <begin position="54"/>
        <end position="73"/>
    </location>
</feature>
<dbReference type="GO" id="GO:0016020">
    <property type="term" value="C:membrane"/>
    <property type="evidence" value="ECO:0007669"/>
    <property type="project" value="UniProtKB-ARBA"/>
</dbReference>
<dbReference type="Pfam" id="PF01966">
    <property type="entry name" value="HD"/>
    <property type="match status" value="1"/>
</dbReference>
<dbReference type="OrthoDB" id="823268at2"/>
<feature type="transmembrane region" description="Helical" evidence="5">
    <location>
        <begin position="405"/>
        <end position="426"/>
    </location>
</feature>
<name>A0A5B9W996_9BACT</name>
<feature type="transmembrane region" description="Helical" evidence="5">
    <location>
        <begin position="284"/>
        <end position="301"/>
    </location>
</feature>
<evidence type="ECO:0000313" key="8">
    <source>
        <dbReference type="Proteomes" id="UP000324233"/>
    </source>
</evidence>
<dbReference type="GO" id="GO:0061513">
    <property type="term" value="F:glucose 6-phosphate:phosphate antiporter activity"/>
    <property type="evidence" value="ECO:0007669"/>
    <property type="project" value="TreeGrafter"/>
</dbReference>
<protein>
    <submittedName>
        <fullName evidence="7">Regulatory protein UhpC</fullName>
    </submittedName>
</protein>
<dbReference type="PANTHER" id="PTHR43826">
    <property type="entry name" value="GLUCOSE-6-PHOSPHATE EXCHANGER SLC37A4"/>
    <property type="match status" value="1"/>
</dbReference>
<comment type="subcellular location">
    <subcellularLocation>
        <location evidence="1">Endomembrane system</location>
        <topology evidence="1">Multi-pass membrane protein</topology>
    </subcellularLocation>
</comment>
<evidence type="ECO:0000256" key="4">
    <source>
        <dbReference type="ARBA" id="ARBA00023136"/>
    </source>
</evidence>
<dbReference type="Gene3D" id="1.10.3210.10">
    <property type="entry name" value="Hypothetical protein af1432"/>
    <property type="match status" value="1"/>
</dbReference>
<dbReference type="EMBL" id="CP042997">
    <property type="protein sequence ID" value="QEH37156.1"/>
    <property type="molecule type" value="Genomic_DNA"/>
</dbReference>